<organism evidence="3 4">
    <name type="scientific">Celeribacter baekdonensis</name>
    <dbReference type="NCBI Taxonomy" id="875171"/>
    <lineage>
        <taxon>Bacteria</taxon>
        <taxon>Pseudomonadati</taxon>
        <taxon>Pseudomonadota</taxon>
        <taxon>Alphaproteobacteria</taxon>
        <taxon>Rhodobacterales</taxon>
        <taxon>Roseobacteraceae</taxon>
        <taxon>Celeribacter</taxon>
    </lineage>
</organism>
<dbReference type="PANTHER" id="PTHR38340">
    <property type="entry name" value="S-LAYER PROTEIN"/>
    <property type="match status" value="1"/>
</dbReference>
<dbReference type="EMBL" id="CP028475">
    <property type="protein sequence ID" value="AVW92891.1"/>
    <property type="molecule type" value="Genomic_DNA"/>
</dbReference>
<evidence type="ECO:0008006" key="5">
    <source>
        <dbReference type="Google" id="ProtNLM"/>
    </source>
</evidence>
<dbReference type="Gene3D" id="2.150.10.10">
    <property type="entry name" value="Serralysin-like metalloprotease, C-terminal"/>
    <property type="match status" value="1"/>
</dbReference>
<reference evidence="3 4" key="1">
    <citation type="submission" date="2018-03" db="EMBL/GenBank/DDBJ databases">
        <title>The Complete Genome of Celeribacter baekdonensis strain LH4, a Thiosulfate-Oxidizing Alphaproteobacterium Isolated from Gulf of Mexico Continental Slope Sediments.</title>
        <authorList>
            <person name="Flood B.E."/>
            <person name="Bailey J.V."/>
            <person name="Leprich D."/>
        </authorList>
    </citation>
    <scope>NUCLEOTIDE SEQUENCE [LARGE SCALE GENOMIC DNA]</scope>
    <source>
        <strain evidence="3 4">LH4</strain>
    </source>
</reference>
<dbReference type="KEGG" id="cbak:DA792_18815"/>
<dbReference type="Pfam" id="PF00353">
    <property type="entry name" value="HemolysinCabind"/>
    <property type="match status" value="2"/>
</dbReference>
<evidence type="ECO:0000313" key="3">
    <source>
        <dbReference type="EMBL" id="AVW92891.1"/>
    </source>
</evidence>
<keyword evidence="2" id="KW-0964">Secreted</keyword>
<gene>
    <name evidence="3" type="ORF">DA792_18815</name>
</gene>
<dbReference type="InterPro" id="IPR050557">
    <property type="entry name" value="RTX_toxin/Mannuronan_C5-epim"/>
</dbReference>
<dbReference type="PRINTS" id="PR00313">
    <property type="entry name" value="CABNDNGRPT"/>
</dbReference>
<evidence type="ECO:0000256" key="1">
    <source>
        <dbReference type="ARBA" id="ARBA00004613"/>
    </source>
</evidence>
<dbReference type="GO" id="GO:0005576">
    <property type="term" value="C:extracellular region"/>
    <property type="evidence" value="ECO:0007669"/>
    <property type="project" value="UniProtKB-SubCell"/>
</dbReference>
<protein>
    <recommendedName>
        <fullName evidence="5">Hemolysin-type calcium-binding repeat-containing protein</fullName>
    </recommendedName>
</protein>
<comment type="subcellular location">
    <subcellularLocation>
        <location evidence="1">Secreted</location>
    </subcellularLocation>
</comment>
<evidence type="ECO:0000313" key="4">
    <source>
        <dbReference type="Proteomes" id="UP000241447"/>
    </source>
</evidence>
<evidence type="ECO:0000256" key="2">
    <source>
        <dbReference type="ARBA" id="ARBA00022525"/>
    </source>
</evidence>
<sequence length="353" mass="37143">MLELFLLSALGTVALASMTGLIDWFDSSPSEDIEEADLDQDLALLDESAINDLETAFLEDPILAQGEVENEDDLLQIYTDTDWSNNQGTPDNDFIAIPDDITGGSDPIFAGAGDDVLLGSDGDNWDVFFGDEGDDTIFGRGGYDQIFGEEGNDILSGGDGDDLIVGGDGSDVIYGGAGNDNIYDSRYDRSYADDNRADVIVAGDGDDGIVIEDGVNLISLGQGADHVMVYTESGDNPNAVITDFDPAEDMLLLGVYDADAVLPDGASSVDMAYTLTEIDTELGPGTLVQPAALSEEEAASLEGASVGHAVLLGVTPDQLSDANIHVVLQNAESDRFADDSIYKIAEAEGATRL</sequence>
<dbReference type="AlphaFoldDB" id="A0A2R4M6P7"/>
<dbReference type="PANTHER" id="PTHR38340:SF1">
    <property type="entry name" value="S-LAYER PROTEIN"/>
    <property type="match status" value="1"/>
</dbReference>
<dbReference type="InterPro" id="IPR018511">
    <property type="entry name" value="Hemolysin-typ_Ca-bd_CS"/>
</dbReference>
<name>A0A2R4M6P7_9RHOB</name>
<dbReference type="GO" id="GO:0005509">
    <property type="term" value="F:calcium ion binding"/>
    <property type="evidence" value="ECO:0007669"/>
    <property type="project" value="InterPro"/>
</dbReference>
<dbReference type="OrthoDB" id="7860744at2"/>
<dbReference type="InterPro" id="IPR001343">
    <property type="entry name" value="Hemolysn_Ca-bd"/>
</dbReference>
<proteinExistence type="predicted"/>
<dbReference type="PROSITE" id="PS00330">
    <property type="entry name" value="HEMOLYSIN_CALCIUM"/>
    <property type="match status" value="2"/>
</dbReference>
<dbReference type="Proteomes" id="UP000241447">
    <property type="component" value="Chromosome"/>
</dbReference>
<dbReference type="InterPro" id="IPR011049">
    <property type="entry name" value="Serralysin-like_metalloprot_C"/>
</dbReference>
<dbReference type="RefSeq" id="WP_107722002.1">
    <property type="nucleotide sequence ID" value="NZ_CP028475.1"/>
</dbReference>
<dbReference type="SUPFAM" id="SSF51120">
    <property type="entry name" value="beta-Roll"/>
    <property type="match status" value="1"/>
</dbReference>
<accession>A0A2R4M6P7</accession>